<dbReference type="InterPro" id="IPR001279">
    <property type="entry name" value="Metallo-B-lactamas"/>
</dbReference>
<gene>
    <name evidence="2" type="ORF">GCM10023353_11280</name>
</gene>
<evidence type="ECO:0000313" key="2">
    <source>
        <dbReference type="EMBL" id="GAA4809144.1"/>
    </source>
</evidence>
<evidence type="ECO:0000259" key="1">
    <source>
        <dbReference type="SMART" id="SM00849"/>
    </source>
</evidence>
<dbReference type="SUPFAM" id="SSF56281">
    <property type="entry name" value="Metallo-hydrolase/oxidoreductase"/>
    <property type="match status" value="1"/>
</dbReference>
<sequence length="222" mass="23631">MRLTHFGHSCVLVELGGARILIDPGNLSAGFEQLTGLDAILVTHQHPDHGDIARLPALLAANPQAAAYCDPQSARLWAGEAWGSRFTAAHTGDSFRIADVRVDVAGGTHATIHPDIPLVDNASFLFSTSQHAGVFLHPGDALFIPDQPVDVLALPATAPWSKLQETVDYFRAVAPRVAIPIHTAIVSEPGLGIYLGQLQNLGPSGTRFLTPPREEAVEIPLP</sequence>
<dbReference type="GO" id="GO:0016787">
    <property type="term" value="F:hydrolase activity"/>
    <property type="evidence" value="ECO:0007669"/>
    <property type="project" value="UniProtKB-KW"/>
</dbReference>
<dbReference type="SMART" id="SM00849">
    <property type="entry name" value="Lactamase_B"/>
    <property type="match status" value="1"/>
</dbReference>
<dbReference type="InterPro" id="IPR036866">
    <property type="entry name" value="RibonucZ/Hydroxyglut_hydro"/>
</dbReference>
<dbReference type="Proteomes" id="UP001500839">
    <property type="component" value="Unassembled WGS sequence"/>
</dbReference>
<reference evidence="3" key="1">
    <citation type="journal article" date="2019" name="Int. J. Syst. Evol. Microbiol.">
        <title>The Global Catalogue of Microorganisms (GCM) 10K type strain sequencing project: providing services to taxonomists for standard genome sequencing and annotation.</title>
        <authorList>
            <consortium name="The Broad Institute Genomics Platform"/>
            <consortium name="The Broad Institute Genome Sequencing Center for Infectious Disease"/>
            <person name="Wu L."/>
            <person name="Ma J."/>
        </authorList>
    </citation>
    <scope>NUCLEOTIDE SEQUENCE [LARGE SCALE GENOMIC DNA]</scope>
    <source>
        <strain evidence="3">JCM 18542</strain>
    </source>
</reference>
<keyword evidence="2" id="KW-0378">Hydrolase</keyword>
<dbReference type="RefSeq" id="WP_200170806.1">
    <property type="nucleotide sequence ID" value="NZ_BAABKQ010000001.1"/>
</dbReference>
<dbReference type="EMBL" id="BAABKQ010000001">
    <property type="protein sequence ID" value="GAA4809144.1"/>
    <property type="molecule type" value="Genomic_DNA"/>
</dbReference>
<accession>A0ABP9CEN7</accession>
<feature type="domain" description="Metallo-beta-lactamase" evidence="1">
    <location>
        <begin position="7"/>
        <end position="182"/>
    </location>
</feature>
<dbReference type="Gene3D" id="3.60.15.10">
    <property type="entry name" value="Ribonuclease Z/Hydroxyacylglutathione hydrolase-like"/>
    <property type="match status" value="1"/>
</dbReference>
<comment type="caution">
    <text evidence="2">The sequence shown here is derived from an EMBL/GenBank/DDBJ whole genome shotgun (WGS) entry which is preliminary data.</text>
</comment>
<evidence type="ECO:0000313" key="3">
    <source>
        <dbReference type="Proteomes" id="UP001500839"/>
    </source>
</evidence>
<dbReference type="InterPro" id="IPR050114">
    <property type="entry name" value="UPF0173_UPF0282_UlaG_hydrolase"/>
</dbReference>
<dbReference type="PANTHER" id="PTHR43546:SF3">
    <property type="entry name" value="UPF0173 METAL-DEPENDENT HYDROLASE MJ1163"/>
    <property type="match status" value="1"/>
</dbReference>
<protein>
    <submittedName>
        <fullName evidence="2">MBL fold hydrolase</fullName>
    </submittedName>
</protein>
<dbReference type="Pfam" id="PF13483">
    <property type="entry name" value="Lactamase_B_3"/>
    <property type="match status" value="1"/>
</dbReference>
<organism evidence="2 3">
    <name type="scientific">Tomitella cavernea</name>
    <dbReference type="NCBI Taxonomy" id="1387982"/>
    <lineage>
        <taxon>Bacteria</taxon>
        <taxon>Bacillati</taxon>
        <taxon>Actinomycetota</taxon>
        <taxon>Actinomycetes</taxon>
        <taxon>Mycobacteriales</taxon>
        <taxon>Tomitella</taxon>
    </lineage>
</organism>
<keyword evidence="3" id="KW-1185">Reference proteome</keyword>
<proteinExistence type="predicted"/>
<dbReference type="PANTHER" id="PTHR43546">
    <property type="entry name" value="UPF0173 METAL-DEPENDENT HYDROLASE MJ1163-RELATED"/>
    <property type="match status" value="1"/>
</dbReference>
<name>A0ABP9CEN7_9ACTN</name>